<evidence type="ECO:0000313" key="3">
    <source>
        <dbReference type="Proteomes" id="UP000008784"/>
    </source>
</evidence>
<evidence type="ECO:0000256" key="1">
    <source>
        <dbReference type="SAM" id="MobiDB-lite"/>
    </source>
</evidence>
<feature type="region of interest" description="Disordered" evidence="1">
    <location>
        <begin position="274"/>
        <end position="295"/>
    </location>
</feature>
<feature type="compositionally biased region" description="Polar residues" evidence="1">
    <location>
        <begin position="278"/>
        <end position="293"/>
    </location>
</feature>
<dbReference type="InParanoid" id="G1WZG7"/>
<gene>
    <name evidence="2" type="ORF">AOL_s00006g18</name>
</gene>
<evidence type="ECO:0000313" key="2">
    <source>
        <dbReference type="EMBL" id="EGX53690.1"/>
    </source>
</evidence>
<name>G1WZG7_ARTOA</name>
<dbReference type="GeneID" id="22888686"/>
<accession>G1WZG7</accession>
<dbReference type="RefSeq" id="XP_011117629.1">
    <property type="nucleotide sequence ID" value="XM_011119327.1"/>
</dbReference>
<keyword evidence="3" id="KW-1185">Reference proteome</keyword>
<dbReference type="AlphaFoldDB" id="G1WZG7"/>
<comment type="caution">
    <text evidence="2">The sequence shown here is derived from an EMBL/GenBank/DDBJ whole genome shotgun (WGS) entry which is preliminary data.</text>
</comment>
<organism evidence="2 3">
    <name type="scientific">Arthrobotrys oligospora (strain ATCC 24927 / CBS 115.81 / DSM 1491)</name>
    <name type="common">Nematode-trapping fungus</name>
    <name type="synonym">Didymozoophaga oligospora</name>
    <dbReference type="NCBI Taxonomy" id="756982"/>
    <lineage>
        <taxon>Eukaryota</taxon>
        <taxon>Fungi</taxon>
        <taxon>Dikarya</taxon>
        <taxon>Ascomycota</taxon>
        <taxon>Pezizomycotina</taxon>
        <taxon>Orbiliomycetes</taxon>
        <taxon>Orbiliales</taxon>
        <taxon>Orbiliaceae</taxon>
        <taxon>Orbilia</taxon>
        <taxon>Orbilia oligospora</taxon>
    </lineage>
</organism>
<dbReference type="Proteomes" id="UP000008784">
    <property type="component" value="Unassembled WGS sequence"/>
</dbReference>
<dbReference type="EMBL" id="ADOT01000009">
    <property type="protein sequence ID" value="EGX53690.1"/>
    <property type="molecule type" value="Genomic_DNA"/>
</dbReference>
<sequence length="381" mass="42300">MSEHSGAKRRRSTTSVFADLTPPTNDQTPLRSKFYSREIDSVLSREVQQDALELTGLSDDSETQEQAELTEILAQGDWAESEVALFRRLRRRGREALLPAPWRLDFTTFPETLYSPVGEQSFICALTPSASMEFRGIIFQFHCFSILCLLVQVLILKCLNNPGSQALQRLVNVGGQVRDRTEINPSAPVEPLIFQEIKNFLTWAEKDGEICTFLKNPASCSRPSSSPPYSFSQSDAENLALSSVLTINYNRSKNGNAKVTSEKTERKMKSMASELRVKNQQAPRQTAPPSNDIENIDTPARPLAVIYGITVYNCVAALSSLGCDGSDTDVKTHVVLDWTDTGLDIWNAIAVAIFIVSCRNDVLDSDEGARLKLIQRTDDDA</sequence>
<proteinExistence type="predicted"/>
<dbReference type="OrthoDB" id="5286775at2759"/>
<feature type="region of interest" description="Disordered" evidence="1">
    <location>
        <begin position="1"/>
        <end position="31"/>
    </location>
</feature>
<dbReference type="eggNOG" id="ENOG502S7BG">
    <property type="taxonomic scope" value="Eukaryota"/>
</dbReference>
<protein>
    <submittedName>
        <fullName evidence="2">Uncharacterized protein</fullName>
    </submittedName>
</protein>
<dbReference type="OMA" id="IKNFLTW"/>
<dbReference type="HOGENOM" id="CLU_725563_0_0_1"/>
<reference evidence="2 3" key="1">
    <citation type="journal article" date="2011" name="PLoS Pathog.">
        <title>Genomic and proteomic analyses of the fungus Arthrobotrys oligospora provide insights into nematode-trap formation.</title>
        <authorList>
            <person name="Yang J."/>
            <person name="Wang L."/>
            <person name="Ji X."/>
            <person name="Feng Y."/>
            <person name="Li X."/>
            <person name="Zou C."/>
            <person name="Xu J."/>
            <person name="Ren Y."/>
            <person name="Mi Q."/>
            <person name="Wu J."/>
            <person name="Liu S."/>
            <person name="Liu Y."/>
            <person name="Huang X."/>
            <person name="Wang H."/>
            <person name="Niu X."/>
            <person name="Li J."/>
            <person name="Liang L."/>
            <person name="Luo Y."/>
            <person name="Ji K."/>
            <person name="Zhou W."/>
            <person name="Yu Z."/>
            <person name="Li G."/>
            <person name="Liu Y."/>
            <person name="Li L."/>
            <person name="Qiao M."/>
            <person name="Feng L."/>
            <person name="Zhang K.-Q."/>
        </authorList>
    </citation>
    <scope>NUCLEOTIDE SEQUENCE [LARGE SCALE GENOMIC DNA]</scope>
    <source>
        <strain evidence="3">ATCC 24927 / CBS 115.81 / DSM 1491</strain>
    </source>
</reference>